<feature type="transmembrane region" description="Helical" evidence="1">
    <location>
        <begin position="93"/>
        <end position="114"/>
    </location>
</feature>
<proteinExistence type="predicted"/>
<sequence>MLTSCKNILDFLKIDFVLTFKNSLLLSIAHLLLIPVIRGISNLDNIHSAGVLGQSAALIGAIILIPITKQELETGIKEILYTKAWSYMKSVGFRFLCGFLLIAVVITAFAMIMLEGVKNSVSMENIFS</sequence>
<evidence type="ECO:0000313" key="3">
    <source>
        <dbReference type="Proteomes" id="UP001600943"/>
    </source>
</evidence>
<organism evidence="2 3">
    <name type="scientific">Blautia hominis</name>
    <dbReference type="NCBI Taxonomy" id="2025493"/>
    <lineage>
        <taxon>Bacteria</taxon>
        <taxon>Bacillati</taxon>
        <taxon>Bacillota</taxon>
        <taxon>Clostridia</taxon>
        <taxon>Lachnospirales</taxon>
        <taxon>Lachnospiraceae</taxon>
        <taxon>Blautia</taxon>
    </lineage>
</organism>
<accession>A0ABQ0B8I8</accession>
<feature type="transmembrane region" description="Helical" evidence="1">
    <location>
        <begin position="20"/>
        <end position="40"/>
    </location>
</feature>
<evidence type="ECO:0000313" key="2">
    <source>
        <dbReference type="EMBL" id="GAA6407770.1"/>
    </source>
</evidence>
<name>A0ABQ0B8I8_9FIRM</name>
<dbReference type="EMBL" id="BAABYW010000001">
    <property type="protein sequence ID" value="GAA6407770.1"/>
    <property type="molecule type" value="Genomic_DNA"/>
</dbReference>
<keyword evidence="1" id="KW-1133">Transmembrane helix</keyword>
<keyword evidence="1" id="KW-0812">Transmembrane</keyword>
<feature type="transmembrane region" description="Helical" evidence="1">
    <location>
        <begin position="46"/>
        <end position="67"/>
    </location>
</feature>
<protein>
    <submittedName>
        <fullName evidence="2">Uncharacterized protein</fullName>
    </submittedName>
</protein>
<evidence type="ECO:0000256" key="1">
    <source>
        <dbReference type="SAM" id="Phobius"/>
    </source>
</evidence>
<reference evidence="2 3" key="1">
    <citation type="submission" date="2024-04" db="EMBL/GenBank/DDBJ databases">
        <title>Defined microbial consortia suppress multidrug-resistant proinflammatory Enterobacteriaceae via ecological control.</title>
        <authorList>
            <person name="Furuichi M."/>
            <person name="Kawaguchi T."/>
            <person name="Pust M."/>
            <person name="Yasuma K."/>
            <person name="Plichta D."/>
            <person name="Hasegawa N."/>
            <person name="Ohya T."/>
            <person name="Bhattarai S."/>
            <person name="Sasajima S."/>
            <person name="Aoto Y."/>
            <person name="Tuganbaev T."/>
            <person name="Yaginuma M."/>
            <person name="Ueda M."/>
            <person name="Okahashi N."/>
            <person name="Amafuji K."/>
            <person name="Kiridooshi Y."/>
            <person name="Sugita K."/>
            <person name="Strazar M."/>
            <person name="Skelly A."/>
            <person name="Suda W."/>
            <person name="Hattori M."/>
            <person name="Nakamoto N."/>
            <person name="Caballero S."/>
            <person name="Norman J."/>
            <person name="Olle B."/>
            <person name="Tanoue T."/>
            <person name="Arita M."/>
            <person name="Bucci V."/>
            <person name="Atarashi K."/>
            <person name="Xavier R."/>
            <person name="Honda K."/>
        </authorList>
    </citation>
    <scope>NUCLEOTIDE SEQUENCE [LARGE SCALE GENOMIC DNA]</scope>
    <source>
        <strain evidence="3">k04-0078-D8-1</strain>
    </source>
</reference>
<dbReference type="Proteomes" id="UP001600943">
    <property type="component" value="Unassembled WGS sequence"/>
</dbReference>
<keyword evidence="3" id="KW-1185">Reference proteome</keyword>
<comment type="caution">
    <text evidence="2">The sequence shown here is derived from an EMBL/GenBank/DDBJ whole genome shotgun (WGS) entry which is preliminary data.</text>
</comment>
<gene>
    <name evidence="2" type="ORF">K040078D81_18870</name>
</gene>
<keyword evidence="1" id="KW-0472">Membrane</keyword>